<gene>
    <name evidence="1" type="ORF">DFR24_4880</name>
</gene>
<organism evidence="1 2">
    <name type="scientific">Panacagrimonas perspica</name>
    <dbReference type="NCBI Taxonomy" id="381431"/>
    <lineage>
        <taxon>Bacteria</taxon>
        <taxon>Pseudomonadati</taxon>
        <taxon>Pseudomonadota</taxon>
        <taxon>Gammaproteobacteria</taxon>
        <taxon>Nevskiales</taxon>
        <taxon>Nevskiaceae</taxon>
        <taxon>Panacagrimonas</taxon>
    </lineage>
</organism>
<reference evidence="1 2" key="1">
    <citation type="submission" date="2019-03" db="EMBL/GenBank/DDBJ databases">
        <title>Genomic Encyclopedia of Type Strains, Phase IV (KMG-IV): sequencing the most valuable type-strain genomes for metagenomic binning, comparative biology and taxonomic classification.</title>
        <authorList>
            <person name="Goeker M."/>
        </authorList>
    </citation>
    <scope>NUCLEOTIDE SEQUENCE [LARGE SCALE GENOMIC DNA]</scope>
    <source>
        <strain evidence="1 2">DSM 26377</strain>
    </source>
</reference>
<proteinExistence type="predicted"/>
<dbReference type="Proteomes" id="UP000295341">
    <property type="component" value="Unassembled WGS sequence"/>
</dbReference>
<accession>A0A4R7NNY2</accession>
<dbReference type="AlphaFoldDB" id="A0A4R7NNY2"/>
<evidence type="ECO:0000313" key="2">
    <source>
        <dbReference type="Proteomes" id="UP000295341"/>
    </source>
</evidence>
<name>A0A4R7NNY2_9GAMM</name>
<dbReference type="EMBL" id="SOBT01000014">
    <property type="protein sequence ID" value="TDU22447.1"/>
    <property type="molecule type" value="Genomic_DNA"/>
</dbReference>
<sequence length="66" mass="7262">MNQYSAAVAKGYVSVCAIRWWANYGLALCGADYAVPADDELAHFVALLTTDPRSQEALAIIDRYHD</sequence>
<keyword evidence="2" id="KW-1185">Reference proteome</keyword>
<protein>
    <submittedName>
        <fullName evidence="1">Uncharacterized protein</fullName>
    </submittedName>
</protein>
<comment type="caution">
    <text evidence="1">The sequence shown here is derived from an EMBL/GenBank/DDBJ whole genome shotgun (WGS) entry which is preliminary data.</text>
</comment>
<dbReference type="RefSeq" id="WP_133884028.1">
    <property type="nucleotide sequence ID" value="NZ_MWIN01000025.1"/>
</dbReference>
<evidence type="ECO:0000313" key="1">
    <source>
        <dbReference type="EMBL" id="TDU22447.1"/>
    </source>
</evidence>